<proteinExistence type="predicted"/>
<organism evidence="1 2">
    <name type="scientific">Bacillus seohaeanensis</name>
    <dbReference type="NCBI Taxonomy" id="284580"/>
    <lineage>
        <taxon>Bacteria</taxon>
        <taxon>Bacillati</taxon>
        <taxon>Bacillota</taxon>
        <taxon>Bacilli</taxon>
        <taxon>Bacillales</taxon>
        <taxon>Bacillaceae</taxon>
        <taxon>Bacillus</taxon>
    </lineage>
</organism>
<sequence length="53" mass="5905">MLSDDCTELAVIFDNFDSVRKDGLLYIDDIEIPFDYKKTVAGAGTITIEGFDI</sequence>
<accession>A0ABW5S007</accession>
<comment type="caution">
    <text evidence="1">The sequence shown here is derived from an EMBL/GenBank/DDBJ whole genome shotgun (WGS) entry which is preliminary data.</text>
</comment>
<evidence type="ECO:0000313" key="1">
    <source>
        <dbReference type="EMBL" id="MFD2683122.1"/>
    </source>
</evidence>
<keyword evidence="2" id="KW-1185">Reference proteome</keyword>
<evidence type="ECO:0000313" key="2">
    <source>
        <dbReference type="Proteomes" id="UP001597506"/>
    </source>
</evidence>
<name>A0ABW5S007_9BACI</name>
<protein>
    <submittedName>
        <fullName evidence="1">Uncharacterized protein</fullName>
    </submittedName>
</protein>
<gene>
    <name evidence="1" type="ORF">ACFSUL_20525</name>
</gene>
<dbReference type="RefSeq" id="WP_377938137.1">
    <property type="nucleotide sequence ID" value="NZ_JBHUMF010000035.1"/>
</dbReference>
<dbReference type="EMBL" id="JBHUMF010000035">
    <property type="protein sequence ID" value="MFD2683122.1"/>
    <property type="molecule type" value="Genomic_DNA"/>
</dbReference>
<reference evidence="2" key="1">
    <citation type="journal article" date="2019" name="Int. J. Syst. Evol. Microbiol.">
        <title>The Global Catalogue of Microorganisms (GCM) 10K type strain sequencing project: providing services to taxonomists for standard genome sequencing and annotation.</title>
        <authorList>
            <consortium name="The Broad Institute Genomics Platform"/>
            <consortium name="The Broad Institute Genome Sequencing Center for Infectious Disease"/>
            <person name="Wu L."/>
            <person name="Ma J."/>
        </authorList>
    </citation>
    <scope>NUCLEOTIDE SEQUENCE [LARGE SCALE GENOMIC DNA]</scope>
    <source>
        <strain evidence="2">KCTC 3913</strain>
    </source>
</reference>
<dbReference type="Proteomes" id="UP001597506">
    <property type="component" value="Unassembled WGS sequence"/>
</dbReference>